<dbReference type="InterPro" id="IPR035892">
    <property type="entry name" value="C2_domain_sf"/>
</dbReference>
<evidence type="ECO:0000313" key="3">
    <source>
        <dbReference type="EMBL" id="OTF81201.1"/>
    </source>
</evidence>
<dbReference type="InterPro" id="IPR027007">
    <property type="entry name" value="C2_DOCK-type_domain"/>
</dbReference>
<reference evidence="3 4" key="1">
    <citation type="submission" date="2017-03" db="EMBL/GenBank/DDBJ databases">
        <title>Genome Survey of Euroglyphus maynei.</title>
        <authorList>
            <person name="Arlian L.G."/>
            <person name="Morgan M.S."/>
            <person name="Rider S.D."/>
        </authorList>
    </citation>
    <scope>NUCLEOTIDE SEQUENCE [LARGE SCALE GENOMIC DNA]</scope>
    <source>
        <strain evidence="3">Arlian Lab</strain>
        <tissue evidence="3">Whole body</tissue>
    </source>
</reference>
<dbReference type="PANTHER" id="PTHR45653:SF10">
    <property type="entry name" value="MYOBLAST CITY, ISOFORM B"/>
    <property type="match status" value="1"/>
</dbReference>
<dbReference type="InterPro" id="IPR056372">
    <property type="entry name" value="TPR_DOCK"/>
</dbReference>
<dbReference type="GO" id="GO:0007264">
    <property type="term" value="P:small GTPase-mediated signal transduction"/>
    <property type="evidence" value="ECO:0007669"/>
    <property type="project" value="InterPro"/>
</dbReference>
<dbReference type="AlphaFoldDB" id="A0A1Y3BJP1"/>
<sequence length="294" mass="34144">MQERAICSGINADPVTIYRSHIQYHQNSPKWFEHLKVNVPLEQFEMAHLRFTFCHCSSKERERKFLGFSFLPLADKNGACLSDGEHELYIYKYQVFDSLQRLGRVPGEEMVKFLEDILDALFALFTMTTVNNVTTITDSNNLSPRTLSIFRVLIDFFKTLNDPKFVSYRSALEKYIEKQFSAPLVYYGLITCVRRYVEMVIVSIQQTNNERTSIDSSSSSSSTIVTKRDLEFILRCLSVLDWILKIIVQSRILYTRASIAGNLIVENSNLQNDDEFKMELLLLFETIQRLLHSE</sequence>
<dbReference type="PROSITE" id="PS51650">
    <property type="entry name" value="C2_DOCK"/>
    <property type="match status" value="1"/>
</dbReference>
<dbReference type="GO" id="GO:0005737">
    <property type="term" value="C:cytoplasm"/>
    <property type="evidence" value="ECO:0007669"/>
    <property type="project" value="TreeGrafter"/>
</dbReference>
<dbReference type="Pfam" id="PF14429">
    <property type="entry name" value="DOCK-C2"/>
    <property type="match status" value="1"/>
</dbReference>
<feature type="non-terminal residue" evidence="3">
    <location>
        <position position="294"/>
    </location>
</feature>
<proteinExistence type="inferred from homology"/>
<dbReference type="GO" id="GO:0005085">
    <property type="term" value="F:guanyl-nucleotide exchange factor activity"/>
    <property type="evidence" value="ECO:0007669"/>
    <property type="project" value="InterPro"/>
</dbReference>
<dbReference type="EMBL" id="MUJZ01014805">
    <property type="protein sequence ID" value="OTF81201.1"/>
    <property type="molecule type" value="Genomic_DNA"/>
</dbReference>
<feature type="domain" description="C2 DOCK-type" evidence="2">
    <location>
        <begin position="1"/>
        <end position="128"/>
    </location>
</feature>
<dbReference type="PANTHER" id="PTHR45653">
    <property type="entry name" value="DEDICATOR OF CYTOKINESIS"/>
    <property type="match status" value="1"/>
</dbReference>
<evidence type="ECO:0000256" key="1">
    <source>
        <dbReference type="PROSITE-ProRule" id="PRU00983"/>
    </source>
</evidence>
<dbReference type="SUPFAM" id="SSF49562">
    <property type="entry name" value="C2 domain (Calcium/lipid-binding domain, CaLB)"/>
    <property type="match status" value="1"/>
</dbReference>
<protein>
    <recommendedName>
        <fullName evidence="2">C2 DOCK-type domain-containing protein</fullName>
    </recommendedName>
</protein>
<dbReference type="InterPro" id="IPR026791">
    <property type="entry name" value="DOCK"/>
</dbReference>
<accession>A0A1Y3BJP1</accession>
<organism evidence="3 4">
    <name type="scientific">Euroglyphus maynei</name>
    <name type="common">Mayne's house dust mite</name>
    <dbReference type="NCBI Taxonomy" id="6958"/>
    <lineage>
        <taxon>Eukaryota</taxon>
        <taxon>Metazoa</taxon>
        <taxon>Ecdysozoa</taxon>
        <taxon>Arthropoda</taxon>
        <taxon>Chelicerata</taxon>
        <taxon>Arachnida</taxon>
        <taxon>Acari</taxon>
        <taxon>Acariformes</taxon>
        <taxon>Sarcoptiformes</taxon>
        <taxon>Astigmata</taxon>
        <taxon>Psoroptidia</taxon>
        <taxon>Analgoidea</taxon>
        <taxon>Pyroglyphidae</taxon>
        <taxon>Pyroglyphinae</taxon>
        <taxon>Euroglyphus</taxon>
    </lineage>
</organism>
<comment type="caution">
    <text evidence="3">The sequence shown here is derived from an EMBL/GenBank/DDBJ whole genome shotgun (WGS) entry which is preliminary data.</text>
</comment>
<dbReference type="OrthoDB" id="18896at2759"/>
<evidence type="ECO:0000259" key="2">
    <source>
        <dbReference type="PROSITE" id="PS51650"/>
    </source>
</evidence>
<dbReference type="Proteomes" id="UP000194236">
    <property type="component" value="Unassembled WGS sequence"/>
</dbReference>
<dbReference type="Pfam" id="PF23554">
    <property type="entry name" value="TPR_DOCK"/>
    <property type="match status" value="1"/>
</dbReference>
<dbReference type="GO" id="GO:0031267">
    <property type="term" value="F:small GTPase binding"/>
    <property type="evidence" value="ECO:0007669"/>
    <property type="project" value="TreeGrafter"/>
</dbReference>
<dbReference type="Gene3D" id="2.60.40.150">
    <property type="entry name" value="C2 domain"/>
    <property type="match status" value="1"/>
</dbReference>
<dbReference type="GO" id="GO:0005886">
    <property type="term" value="C:plasma membrane"/>
    <property type="evidence" value="ECO:0007669"/>
    <property type="project" value="TreeGrafter"/>
</dbReference>
<keyword evidence="4" id="KW-1185">Reference proteome</keyword>
<gene>
    <name evidence="3" type="ORF">BLA29_002958</name>
</gene>
<name>A0A1Y3BJP1_EURMA</name>
<evidence type="ECO:0000313" key="4">
    <source>
        <dbReference type="Proteomes" id="UP000194236"/>
    </source>
</evidence>
<comment type="similarity">
    <text evidence="1">Belongs to the DOCK family.</text>
</comment>